<evidence type="ECO:0000256" key="2">
    <source>
        <dbReference type="ARBA" id="ARBA00022737"/>
    </source>
</evidence>
<evidence type="ECO:0000256" key="9">
    <source>
        <dbReference type="SAM" id="MobiDB-lite"/>
    </source>
</evidence>
<feature type="compositionally biased region" description="Polar residues" evidence="9">
    <location>
        <begin position="152"/>
        <end position="161"/>
    </location>
</feature>
<protein>
    <submittedName>
        <fullName evidence="11">Protein polybromo-1</fullName>
    </submittedName>
</protein>
<dbReference type="Proteomes" id="UP001138500">
    <property type="component" value="Unassembled WGS sequence"/>
</dbReference>
<comment type="subcellular location">
    <subcellularLocation>
        <location evidence="1">Nucleus</location>
    </subcellularLocation>
</comment>
<feature type="region of interest" description="Disordered" evidence="9">
    <location>
        <begin position="403"/>
        <end position="491"/>
    </location>
</feature>
<organism evidence="11 12">
    <name type="scientific">Teratosphaeria destructans</name>
    <dbReference type="NCBI Taxonomy" id="418781"/>
    <lineage>
        <taxon>Eukaryota</taxon>
        <taxon>Fungi</taxon>
        <taxon>Dikarya</taxon>
        <taxon>Ascomycota</taxon>
        <taxon>Pezizomycotina</taxon>
        <taxon>Dothideomycetes</taxon>
        <taxon>Dothideomycetidae</taxon>
        <taxon>Mycosphaerellales</taxon>
        <taxon>Teratosphaeriaceae</taxon>
        <taxon>Teratosphaeria</taxon>
    </lineage>
</organism>
<accession>A0A9W7SQ44</accession>
<dbReference type="AlphaFoldDB" id="A0A9W7SQ44"/>
<dbReference type="FunFam" id="1.20.920.10:FF:000083">
    <property type="entry name" value="WGS project CABT00000000 data, contig 2.8"/>
    <property type="match status" value="1"/>
</dbReference>
<feature type="region of interest" description="Disordered" evidence="9">
    <location>
        <begin position="189"/>
        <end position="228"/>
    </location>
</feature>
<evidence type="ECO:0000256" key="5">
    <source>
        <dbReference type="ARBA" id="ARBA00023117"/>
    </source>
</evidence>
<keyword evidence="3" id="KW-0156">Chromatin regulator</keyword>
<dbReference type="PANTHER" id="PTHR16062:SF21">
    <property type="entry name" value="CHROMATIN STRUCTURE-REMODELING COMPLEX SUBUNIT RSC1-RELATED"/>
    <property type="match status" value="1"/>
</dbReference>
<evidence type="ECO:0000259" key="10">
    <source>
        <dbReference type="PROSITE" id="PS50014"/>
    </source>
</evidence>
<feature type="domain" description="Bromo" evidence="10">
    <location>
        <begin position="256"/>
        <end position="335"/>
    </location>
</feature>
<keyword evidence="4" id="KW-0805">Transcription regulation</keyword>
<feature type="compositionally biased region" description="Polar residues" evidence="9">
    <location>
        <begin position="429"/>
        <end position="438"/>
    </location>
</feature>
<dbReference type="GO" id="GO:0003682">
    <property type="term" value="F:chromatin binding"/>
    <property type="evidence" value="ECO:0007669"/>
    <property type="project" value="TreeGrafter"/>
</dbReference>
<feature type="region of interest" description="Disordered" evidence="9">
    <location>
        <begin position="1"/>
        <end position="41"/>
    </location>
</feature>
<name>A0A9W7SQ44_9PEZI</name>
<evidence type="ECO:0000256" key="6">
    <source>
        <dbReference type="ARBA" id="ARBA00023163"/>
    </source>
</evidence>
<reference evidence="11 12" key="1">
    <citation type="journal article" date="2018" name="IMA Fungus">
        <title>IMA Genome-F 10: Nine draft genome sequences of Claviceps purpurea s.lat., including C. arundinis, C. humidiphila, and C. cf. spartinae, pseudomolecules for the pitch canker pathogen Fusarium circinatum, draft genome of Davidsoniella eucalypti, Grosmannia galeiformis, Quambalaria eucalypti, and Teratosphaeria destructans.</title>
        <authorList>
            <person name="Wingfield B.D."/>
            <person name="Liu M."/>
            <person name="Nguyen H.D."/>
            <person name="Lane F.A."/>
            <person name="Morgan S.W."/>
            <person name="De Vos L."/>
            <person name="Wilken P.M."/>
            <person name="Duong T.A."/>
            <person name="Aylward J."/>
            <person name="Coetzee M.P."/>
            <person name="Dadej K."/>
            <person name="De Beer Z.W."/>
            <person name="Findlay W."/>
            <person name="Havenga M."/>
            <person name="Kolarik M."/>
            <person name="Menzies J.G."/>
            <person name="Naidoo K."/>
            <person name="Pochopski O."/>
            <person name="Shoukouhi P."/>
            <person name="Santana Q.C."/>
            <person name="Seifert K.A."/>
            <person name="Soal N."/>
            <person name="Steenkamp E.T."/>
            <person name="Tatham C.T."/>
            <person name="van der Nest M.A."/>
            <person name="Wingfield M.J."/>
        </authorList>
    </citation>
    <scope>NUCLEOTIDE SEQUENCE [LARGE SCALE GENOMIC DNA]</scope>
    <source>
        <strain evidence="11">CMW44962</strain>
    </source>
</reference>
<feature type="compositionally biased region" description="Low complexity" evidence="9">
    <location>
        <begin position="10"/>
        <end position="24"/>
    </location>
</feature>
<evidence type="ECO:0000313" key="11">
    <source>
        <dbReference type="EMBL" id="KAH9826273.1"/>
    </source>
</evidence>
<sequence>MEASKKRKGAPGSSTPSTSDGSASKKLKLLNSNHSGAPKTKVQELGQKLLHQLQKAVDKTGRSIVGDFQEVPTDHVVPGYSAVIKLPVALSTIEQKLRRNAYPTMTTLESDLKRMVQNAKDFNDPSSVIYGDAERIRKLVFNFMKINNPEYSTNPNYTSFPTPIPDTNGAPLNGQNADGAELINAVASREASVKPGRSSVAPKTSEAPSDRKTSVAPSATPGVDDGGVTDIDFTGKSFQQAQADMISYLINYTDEEGLQIYTPFGNLPSRSLEDYYQVIKHPVSLKGMAKRIRGIHGRQEATGVTDYKTWDAFEEEASFIWRNARTYNEDGSDMFILANEFEEHFKSLMVEAREKVEEPAGTRIKLAGPKPKVTLNLSQHRNSPAPGVSVDNDALARQRQAVAAGVNGHPPRPPSQPNGAVRTIEPRPNISTAPSGSPINAVKAEHLPSQSPAPHTIAPLVPQSLPNGVGGMMPPPSMRPPSGSPFPAPPPINSYTFTAPSLLPAVPVRTSPAEQALLPAVTLSTHPHLSGIPKRWSISIPPHPHLSYQSTTLTLPSTHYFLQISPTISKELSMGRPYKMFVTLNGTRLNQRDTQFHADSGKRTHVYEGSLAPGVNRIEVEVAAQKADGSEKGLEVEKVTVYASLTKS</sequence>
<dbReference type="SUPFAM" id="SSF47370">
    <property type="entry name" value="Bromodomain"/>
    <property type="match status" value="2"/>
</dbReference>
<dbReference type="EMBL" id="RIBY02002012">
    <property type="protein sequence ID" value="KAH9826273.1"/>
    <property type="molecule type" value="Genomic_DNA"/>
</dbReference>
<dbReference type="GO" id="GO:0016586">
    <property type="term" value="C:RSC-type complex"/>
    <property type="evidence" value="ECO:0007669"/>
    <property type="project" value="InterPro"/>
</dbReference>
<dbReference type="GO" id="GO:0006368">
    <property type="term" value="P:transcription elongation by RNA polymerase II"/>
    <property type="evidence" value="ECO:0007669"/>
    <property type="project" value="TreeGrafter"/>
</dbReference>
<keyword evidence="5 8" id="KW-0103">Bromodomain</keyword>
<dbReference type="OrthoDB" id="6017at2759"/>
<feature type="domain" description="Bromo" evidence="10">
    <location>
        <begin position="60"/>
        <end position="130"/>
    </location>
</feature>
<dbReference type="InterPro" id="IPR054551">
    <property type="entry name" value="RSC4_Ig-like"/>
</dbReference>
<keyword evidence="12" id="KW-1185">Reference proteome</keyword>
<evidence type="ECO:0000313" key="12">
    <source>
        <dbReference type="Proteomes" id="UP001138500"/>
    </source>
</evidence>
<evidence type="ECO:0000256" key="8">
    <source>
        <dbReference type="PROSITE-ProRule" id="PRU00035"/>
    </source>
</evidence>
<dbReference type="Pfam" id="PF00439">
    <property type="entry name" value="Bromodomain"/>
    <property type="match status" value="2"/>
</dbReference>
<proteinExistence type="predicted"/>
<dbReference type="GO" id="GO:0006338">
    <property type="term" value="P:chromatin remodeling"/>
    <property type="evidence" value="ECO:0007669"/>
    <property type="project" value="InterPro"/>
</dbReference>
<dbReference type="CDD" id="cd04369">
    <property type="entry name" value="Bromodomain"/>
    <property type="match status" value="2"/>
</dbReference>
<dbReference type="PRINTS" id="PR00503">
    <property type="entry name" value="BROMODOMAIN"/>
</dbReference>
<dbReference type="SMART" id="SM00297">
    <property type="entry name" value="BROMO"/>
    <property type="match status" value="2"/>
</dbReference>
<feature type="compositionally biased region" description="Pro residues" evidence="9">
    <location>
        <begin position="473"/>
        <end position="491"/>
    </location>
</feature>
<dbReference type="Gene3D" id="1.20.920.10">
    <property type="entry name" value="Bromodomain-like"/>
    <property type="match status" value="2"/>
</dbReference>
<keyword evidence="2" id="KW-0677">Repeat</keyword>
<evidence type="ECO:0000256" key="4">
    <source>
        <dbReference type="ARBA" id="ARBA00023015"/>
    </source>
</evidence>
<dbReference type="Pfam" id="PF22994">
    <property type="entry name" value="RSC4_Ig_like"/>
    <property type="match status" value="1"/>
</dbReference>
<gene>
    <name evidence="11" type="ORF">Tdes44962_MAKER03657</name>
</gene>
<keyword evidence="6" id="KW-0804">Transcription</keyword>
<dbReference type="InterPro" id="IPR036427">
    <property type="entry name" value="Bromodomain-like_sf"/>
</dbReference>
<evidence type="ECO:0000256" key="1">
    <source>
        <dbReference type="ARBA" id="ARBA00004123"/>
    </source>
</evidence>
<reference evidence="11 12" key="2">
    <citation type="journal article" date="2021" name="Curr. Genet.">
        <title>Genetic response to nitrogen starvation in the aggressive Eucalyptus foliar pathogen Teratosphaeria destructans.</title>
        <authorList>
            <person name="Havenga M."/>
            <person name="Wingfield B.D."/>
            <person name="Wingfield M.J."/>
            <person name="Dreyer L.L."/>
            <person name="Roets F."/>
            <person name="Aylward J."/>
        </authorList>
    </citation>
    <scope>NUCLEOTIDE SEQUENCE [LARGE SCALE GENOMIC DNA]</scope>
    <source>
        <strain evidence="11">CMW44962</strain>
    </source>
</reference>
<dbReference type="InterPro" id="IPR037382">
    <property type="entry name" value="Rsc/polybromo"/>
</dbReference>
<evidence type="ECO:0000256" key="3">
    <source>
        <dbReference type="ARBA" id="ARBA00022853"/>
    </source>
</evidence>
<dbReference type="PROSITE" id="PS50014">
    <property type="entry name" value="BROMODOMAIN_2"/>
    <property type="match status" value="2"/>
</dbReference>
<evidence type="ECO:0000256" key="7">
    <source>
        <dbReference type="ARBA" id="ARBA00023242"/>
    </source>
</evidence>
<dbReference type="InterPro" id="IPR001487">
    <property type="entry name" value="Bromodomain"/>
</dbReference>
<comment type="caution">
    <text evidence="11">The sequence shown here is derived from an EMBL/GenBank/DDBJ whole genome shotgun (WGS) entry which is preliminary data.</text>
</comment>
<dbReference type="PANTHER" id="PTHR16062">
    <property type="entry name" value="SWI/SNF-RELATED"/>
    <property type="match status" value="1"/>
</dbReference>
<keyword evidence="7" id="KW-0539">Nucleus</keyword>
<feature type="region of interest" description="Disordered" evidence="9">
    <location>
        <begin position="152"/>
        <end position="176"/>
    </location>
</feature>